<evidence type="ECO:0000259" key="1">
    <source>
        <dbReference type="Pfam" id="PF01206"/>
    </source>
</evidence>
<organism evidence="2">
    <name type="scientific">Ammonifex degensii</name>
    <dbReference type="NCBI Taxonomy" id="42838"/>
    <lineage>
        <taxon>Bacteria</taxon>
        <taxon>Bacillati</taxon>
        <taxon>Bacillota</taxon>
        <taxon>Clostridia</taxon>
        <taxon>Thermoanaerobacterales</taxon>
        <taxon>Thermoanaerobacteraceae</taxon>
        <taxon>Ammonifex</taxon>
    </lineage>
</organism>
<dbReference type="InterPro" id="IPR036868">
    <property type="entry name" value="TusA-like_sf"/>
</dbReference>
<dbReference type="CDD" id="cd03421">
    <property type="entry name" value="SirA_like_N"/>
    <property type="match status" value="1"/>
</dbReference>
<feature type="domain" description="UPF0033" evidence="1">
    <location>
        <begin position="2"/>
        <end position="66"/>
    </location>
</feature>
<protein>
    <recommendedName>
        <fullName evidence="1">UPF0033 domain-containing protein</fullName>
    </recommendedName>
</protein>
<evidence type="ECO:0000313" key="2">
    <source>
        <dbReference type="EMBL" id="HEL65549.1"/>
    </source>
</evidence>
<dbReference type="Gene3D" id="3.30.110.40">
    <property type="entry name" value="TusA-like domain"/>
    <property type="match status" value="1"/>
</dbReference>
<name>A0A7C2E2B5_9THEO</name>
<reference evidence="2" key="1">
    <citation type="journal article" date="2020" name="mSystems">
        <title>Genome- and Community-Level Interaction Insights into Carbon Utilization and Element Cycling Functions of Hydrothermarchaeota in Hydrothermal Sediment.</title>
        <authorList>
            <person name="Zhou Z."/>
            <person name="Liu Y."/>
            <person name="Xu W."/>
            <person name="Pan J."/>
            <person name="Luo Z.H."/>
            <person name="Li M."/>
        </authorList>
    </citation>
    <scope>NUCLEOTIDE SEQUENCE [LARGE SCALE GENOMIC DNA]</scope>
    <source>
        <strain evidence="2">SpSt-300</strain>
    </source>
</reference>
<dbReference type="AlphaFoldDB" id="A0A7C2E2B5"/>
<dbReference type="InterPro" id="IPR001455">
    <property type="entry name" value="TusA-like"/>
</dbReference>
<proteinExistence type="predicted"/>
<comment type="caution">
    <text evidence="2">The sequence shown here is derived from an EMBL/GenBank/DDBJ whole genome shotgun (WGS) entry which is preliminary data.</text>
</comment>
<dbReference type="EMBL" id="DSMU01000167">
    <property type="protein sequence ID" value="HEL65549.1"/>
    <property type="molecule type" value="Genomic_DNA"/>
</dbReference>
<accession>A0A7C2E2B5</accession>
<sequence>MREIDARGKPCPQPVLLVKQAVDAGAAAFSILVDNRAAVENVTRYGQNNGYRIQVEELQGYWRVKGTKGEKAGEGRAPETGQAPGAATPAEVVCGASVQTLVIQSQTLGRDDEELGRRLIKILFDLNRALQVGQPTNAYEVVNILLAGNVLVWG</sequence>
<dbReference type="Pfam" id="PF01206">
    <property type="entry name" value="TusA"/>
    <property type="match status" value="1"/>
</dbReference>
<dbReference type="SUPFAM" id="SSF64307">
    <property type="entry name" value="SirA-like"/>
    <property type="match status" value="1"/>
</dbReference>
<gene>
    <name evidence="2" type="ORF">ENQ34_02565</name>
</gene>